<evidence type="ECO:0000313" key="2">
    <source>
        <dbReference type="EMBL" id="KAI0503570.1"/>
    </source>
</evidence>
<keyword evidence="3" id="KW-1185">Reference proteome</keyword>
<dbReference type="Proteomes" id="UP000829196">
    <property type="component" value="Unassembled WGS sequence"/>
</dbReference>
<organism evidence="2 3">
    <name type="scientific">Dendrobium nobile</name>
    <name type="common">Orchid</name>
    <dbReference type="NCBI Taxonomy" id="94219"/>
    <lineage>
        <taxon>Eukaryota</taxon>
        <taxon>Viridiplantae</taxon>
        <taxon>Streptophyta</taxon>
        <taxon>Embryophyta</taxon>
        <taxon>Tracheophyta</taxon>
        <taxon>Spermatophyta</taxon>
        <taxon>Magnoliopsida</taxon>
        <taxon>Liliopsida</taxon>
        <taxon>Asparagales</taxon>
        <taxon>Orchidaceae</taxon>
        <taxon>Epidendroideae</taxon>
        <taxon>Malaxideae</taxon>
        <taxon>Dendrobiinae</taxon>
        <taxon>Dendrobium</taxon>
    </lineage>
</organism>
<accession>A0A8T3B2C0</accession>
<dbReference type="SMR" id="A0A8T3B2C0"/>
<protein>
    <submittedName>
        <fullName evidence="2">Uncharacterized protein</fullName>
    </submittedName>
</protein>
<gene>
    <name evidence="2" type="ORF">KFK09_014504</name>
</gene>
<evidence type="ECO:0000256" key="1">
    <source>
        <dbReference type="SAM" id="Phobius"/>
    </source>
</evidence>
<name>A0A8T3B2C0_DENNO</name>
<comment type="caution">
    <text evidence="2">The sequence shown here is derived from an EMBL/GenBank/DDBJ whole genome shotgun (WGS) entry which is preliminary data.</text>
</comment>
<dbReference type="AlphaFoldDB" id="A0A8T3B2C0"/>
<feature type="transmembrane region" description="Helical" evidence="1">
    <location>
        <begin position="15"/>
        <end position="35"/>
    </location>
</feature>
<evidence type="ECO:0000313" key="3">
    <source>
        <dbReference type="Proteomes" id="UP000829196"/>
    </source>
</evidence>
<keyword evidence="1" id="KW-0472">Membrane</keyword>
<dbReference type="EMBL" id="JAGYWB010000011">
    <property type="protein sequence ID" value="KAI0503570.1"/>
    <property type="molecule type" value="Genomic_DNA"/>
</dbReference>
<keyword evidence="1" id="KW-0812">Transmembrane</keyword>
<feature type="transmembrane region" description="Helical" evidence="1">
    <location>
        <begin position="77"/>
        <end position="96"/>
    </location>
</feature>
<sequence>MGGFWYLSVVKNFKFLYGFKFWWLFLVFLLFVQVSEAGTWELWIFAGKLLMIDYFFALSSFWVLVLKHHRMFLEYPVFFGSKDLVLVVFFLSFSFCSSFEQ</sequence>
<reference evidence="2" key="1">
    <citation type="journal article" date="2022" name="Front. Genet.">
        <title>Chromosome-Scale Assembly of the Dendrobium nobile Genome Provides Insights Into the Molecular Mechanism of the Biosynthesis of the Medicinal Active Ingredient of Dendrobium.</title>
        <authorList>
            <person name="Xu Q."/>
            <person name="Niu S.-C."/>
            <person name="Li K.-L."/>
            <person name="Zheng P.-J."/>
            <person name="Zhang X.-J."/>
            <person name="Jia Y."/>
            <person name="Liu Y."/>
            <person name="Niu Y.-X."/>
            <person name="Yu L.-H."/>
            <person name="Chen D.-F."/>
            <person name="Zhang G.-Q."/>
        </authorList>
    </citation>
    <scope>NUCLEOTIDE SEQUENCE</scope>
    <source>
        <tissue evidence="2">Leaf</tissue>
    </source>
</reference>
<feature type="transmembrane region" description="Helical" evidence="1">
    <location>
        <begin position="42"/>
        <end position="65"/>
    </location>
</feature>
<proteinExistence type="predicted"/>
<keyword evidence="1" id="KW-1133">Transmembrane helix</keyword>